<evidence type="ECO:0000313" key="1">
    <source>
        <dbReference type="EMBL" id="GAG99143.1"/>
    </source>
</evidence>
<dbReference type="EMBL" id="BART01026624">
    <property type="protein sequence ID" value="GAG99143.1"/>
    <property type="molecule type" value="Genomic_DNA"/>
</dbReference>
<protein>
    <recommendedName>
        <fullName evidence="2">AbiEi antitoxin C-terminal domain-containing protein</fullName>
    </recommendedName>
</protein>
<comment type="caution">
    <text evidence="1">The sequence shown here is derived from an EMBL/GenBank/DDBJ whole genome shotgun (WGS) entry which is preliminary data.</text>
</comment>
<organism evidence="1">
    <name type="scientific">marine sediment metagenome</name>
    <dbReference type="NCBI Taxonomy" id="412755"/>
    <lineage>
        <taxon>unclassified sequences</taxon>
        <taxon>metagenomes</taxon>
        <taxon>ecological metagenomes</taxon>
    </lineage>
</organism>
<reference evidence="1" key="1">
    <citation type="journal article" date="2014" name="Front. Microbiol.">
        <title>High frequency of phylogenetically diverse reductive dehalogenase-homologous genes in deep subseafloor sedimentary metagenomes.</title>
        <authorList>
            <person name="Kawai M."/>
            <person name="Futagami T."/>
            <person name="Toyoda A."/>
            <person name="Takaki Y."/>
            <person name="Nishi S."/>
            <person name="Hori S."/>
            <person name="Arai W."/>
            <person name="Tsubouchi T."/>
            <person name="Morono Y."/>
            <person name="Uchiyama I."/>
            <person name="Ito T."/>
            <person name="Fujiyama A."/>
            <person name="Inagaki F."/>
            <person name="Takami H."/>
        </authorList>
    </citation>
    <scope>NUCLEOTIDE SEQUENCE</scope>
    <source>
        <strain evidence="1">Expedition CK06-06</strain>
    </source>
</reference>
<accession>X1CSS1</accession>
<name>X1CSS1_9ZZZZ</name>
<gene>
    <name evidence="1" type="ORF">S01H4_47430</name>
</gene>
<evidence type="ECO:0008006" key="2">
    <source>
        <dbReference type="Google" id="ProtNLM"/>
    </source>
</evidence>
<sequence>MGLKTLGPVSANFILTLYEKNKIIFTPKDVIEITGLRDKYLYRFIQQLIERELILRLKPGKYFVISQEIGKQSKFIGNWFVVAREIANSPKYYISYYSAMDIHNMLTQPLLKVYITTSKQLRKKIHSIVNVTFEFIYSKPEKIWGIEEAWVTNTEKVRVSDIERTIIDCLYKPKYCGGILEISKGIWIQKGSIDFEKLINYLENFDKFIVAKRLGFIL</sequence>
<dbReference type="AlphaFoldDB" id="X1CSS1"/>
<feature type="non-terminal residue" evidence="1">
    <location>
        <position position="218"/>
    </location>
</feature>
<proteinExistence type="predicted"/>